<feature type="compositionally biased region" description="Polar residues" evidence="1">
    <location>
        <begin position="205"/>
        <end position="225"/>
    </location>
</feature>
<protein>
    <recommendedName>
        <fullName evidence="4">DUF11 domain-containing protein</fullName>
    </recommendedName>
</protein>
<proteinExistence type="predicted"/>
<organism evidence="2 3">
    <name type="scientific">Rathayibacter iranicus</name>
    <dbReference type="NCBI Taxonomy" id="59737"/>
    <lineage>
        <taxon>Bacteria</taxon>
        <taxon>Bacillati</taxon>
        <taxon>Actinomycetota</taxon>
        <taxon>Actinomycetes</taxon>
        <taxon>Micrococcales</taxon>
        <taxon>Microbacteriaceae</taxon>
        <taxon>Rathayibacter</taxon>
    </lineage>
</organism>
<evidence type="ECO:0008006" key="4">
    <source>
        <dbReference type="Google" id="ProtNLM"/>
    </source>
</evidence>
<evidence type="ECO:0000313" key="3">
    <source>
        <dbReference type="Proteomes" id="UP000283946"/>
    </source>
</evidence>
<evidence type="ECO:0000256" key="1">
    <source>
        <dbReference type="SAM" id="MobiDB-lite"/>
    </source>
</evidence>
<dbReference type="KEGG" id="ria:C7V51_12070"/>
<dbReference type="Proteomes" id="UP000283946">
    <property type="component" value="Chromosome"/>
</dbReference>
<feature type="region of interest" description="Disordered" evidence="1">
    <location>
        <begin position="203"/>
        <end position="225"/>
    </location>
</feature>
<dbReference type="RefSeq" id="WP_104265721.1">
    <property type="nucleotide sequence ID" value="NZ_CP028130.1"/>
</dbReference>
<dbReference type="EMBL" id="CP028130">
    <property type="protein sequence ID" value="AZZ56532.1"/>
    <property type="molecule type" value="Genomic_DNA"/>
</dbReference>
<gene>
    <name evidence="2" type="ORF">C7V51_12070</name>
</gene>
<dbReference type="AlphaFoldDB" id="A0AAD1EMU1"/>
<evidence type="ECO:0000313" key="2">
    <source>
        <dbReference type="EMBL" id="AZZ56532.1"/>
    </source>
</evidence>
<sequence>MTHDHTGPTKDIVLGDGWSIEDNSAANPGRRTLVSAAIWTVPAVGVAIATPAAAASGSGAAANAQPARADLRITYVAWNAQGGQQDVPADGTFHADNGLFVHAKVINDGPDTITGVRASLTLPHYSIQMNSARPHFPVSGNGWDYVIDYLDTGDNRRWVFVFQNASQKLAPGQTAEIVINFWTIPDAGRTEDGIKPFVLFGPTNAEDTNSGNNGKLTDNSFNVHT</sequence>
<reference evidence="2 3" key="1">
    <citation type="submission" date="2018-03" db="EMBL/GenBank/DDBJ databases">
        <title>Bacteriophage NCPPB3778 and a type I-E CRISPR drive the evolution of the US Biological Select Agent, Rathayibacter toxicus.</title>
        <authorList>
            <person name="Davis E.W.II."/>
            <person name="Tabima J.F."/>
            <person name="Weisberg A.J."/>
            <person name="Dantas Lopes L."/>
            <person name="Wiseman M.S."/>
            <person name="Wiseman M.S."/>
            <person name="Pupko T."/>
            <person name="Belcher M.S."/>
            <person name="Sechler A.J."/>
            <person name="Tancos M.A."/>
            <person name="Schroeder B.K."/>
            <person name="Murray T.D."/>
            <person name="Luster D.G."/>
            <person name="Schneider W.L."/>
            <person name="Rogers E."/>
            <person name="Andreote F.D."/>
            <person name="Grunwald N.J."/>
            <person name="Putnam M.L."/>
            <person name="Chang J.H."/>
        </authorList>
    </citation>
    <scope>NUCLEOTIDE SEQUENCE [LARGE SCALE GENOMIC DNA]</scope>
    <source>
        <strain evidence="2 3">NCCPB 2253</strain>
    </source>
</reference>
<name>A0AAD1EMU1_9MICO</name>
<accession>A0AAD1EMU1</accession>